<dbReference type="PANTHER" id="PTHR37302:SF3">
    <property type="entry name" value="DAMAGE-INDUCIBLE PROTEIN DINB"/>
    <property type="match status" value="1"/>
</dbReference>
<evidence type="ECO:0000313" key="5">
    <source>
        <dbReference type="Proteomes" id="UP000434850"/>
    </source>
</evidence>
<gene>
    <name evidence="4" type="ORF">GO816_08355</name>
</gene>
<sequence>MKTHFINLFNYDLHCNLQMLDLLFQSKEPERAVKLTAHILGAQQIWLSRCRTDSAAGLTVWPDLQAVQLKYIMQENHTQWIDYIKTLNTDDFEKPVAYITTKGAQYTDKLIDILTHVINHGTHHRAQVGQELKKAGINELPSTDYIFYTRQ</sequence>
<organism evidence="4 5">
    <name type="scientific">Mucilaginibacter aquatilis</name>
    <dbReference type="NCBI Taxonomy" id="1517760"/>
    <lineage>
        <taxon>Bacteria</taxon>
        <taxon>Pseudomonadati</taxon>
        <taxon>Bacteroidota</taxon>
        <taxon>Sphingobacteriia</taxon>
        <taxon>Sphingobacteriales</taxon>
        <taxon>Sphingobacteriaceae</taxon>
        <taxon>Mucilaginibacter</taxon>
    </lineage>
</organism>
<comment type="caution">
    <text evidence="4">The sequence shown here is derived from an EMBL/GenBank/DDBJ whole genome shotgun (WGS) entry which is preliminary data.</text>
</comment>
<comment type="similarity">
    <text evidence="1">Belongs to the DinB family.</text>
</comment>
<evidence type="ECO:0000256" key="1">
    <source>
        <dbReference type="ARBA" id="ARBA00008635"/>
    </source>
</evidence>
<dbReference type="OrthoDB" id="9811413at2"/>
<dbReference type="Proteomes" id="UP000434850">
    <property type="component" value="Unassembled WGS sequence"/>
</dbReference>
<dbReference type="PANTHER" id="PTHR37302">
    <property type="entry name" value="SLR1116 PROTEIN"/>
    <property type="match status" value="1"/>
</dbReference>
<keyword evidence="5" id="KW-1185">Reference proteome</keyword>
<reference evidence="4 5" key="1">
    <citation type="submission" date="2019-12" db="EMBL/GenBank/DDBJ databases">
        <title>Mucilaginibacter sp. HME9299 genome sequencing and assembly.</title>
        <authorList>
            <person name="Kang H."/>
            <person name="Kim H."/>
            <person name="Joh K."/>
        </authorList>
    </citation>
    <scope>NUCLEOTIDE SEQUENCE [LARGE SCALE GENOMIC DNA]</scope>
    <source>
        <strain evidence="4 5">HME9299</strain>
    </source>
</reference>
<protein>
    <submittedName>
        <fullName evidence="4">Damage-inducible protein DinB</fullName>
    </submittedName>
</protein>
<feature type="binding site" evidence="3">
    <location>
        <position position="38"/>
    </location>
    <ligand>
        <name>a divalent metal cation</name>
        <dbReference type="ChEBI" id="CHEBI:60240"/>
    </ligand>
</feature>
<proteinExistence type="inferred from homology"/>
<keyword evidence="2 3" id="KW-0479">Metal-binding</keyword>
<dbReference type="Pfam" id="PF05163">
    <property type="entry name" value="DinB"/>
    <property type="match status" value="1"/>
</dbReference>
<dbReference type="EMBL" id="WQLA01000003">
    <property type="protein sequence ID" value="MVN91130.1"/>
    <property type="molecule type" value="Genomic_DNA"/>
</dbReference>
<evidence type="ECO:0000313" key="4">
    <source>
        <dbReference type="EMBL" id="MVN91130.1"/>
    </source>
</evidence>
<feature type="binding site" evidence="3">
    <location>
        <position position="120"/>
    </location>
    <ligand>
        <name>a divalent metal cation</name>
        <dbReference type="ChEBI" id="CHEBI:60240"/>
    </ligand>
</feature>
<dbReference type="Gene3D" id="1.20.120.450">
    <property type="entry name" value="dinb family like domain"/>
    <property type="match status" value="1"/>
</dbReference>
<dbReference type="AlphaFoldDB" id="A0A6I4I7H7"/>
<accession>A0A6I4I7H7</accession>
<evidence type="ECO:0000256" key="3">
    <source>
        <dbReference type="PIRSR" id="PIRSR607837-1"/>
    </source>
</evidence>
<dbReference type="SUPFAM" id="SSF109854">
    <property type="entry name" value="DinB/YfiT-like putative metalloenzymes"/>
    <property type="match status" value="1"/>
</dbReference>
<dbReference type="InterPro" id="IPR007837">
    <property type="entry name" value="DinB"/>
</dbReference>
<dbReference type="GO" id="GO:0046872">
    <property type="term" value="F:metal ion binding"/>
    <property type="evidence" value="ECO:0007669"/>
    <property type="project" value="UniProtKB-KW"/>
</dbReference>
<evidence type="ECO:0000256" key="2">
    <source>
        <dbReference type="ARBA" id="ARBA00022723"/>
    </source>
</evidence>
<feature type="binding site" evidence="3">
    <location>
        <position position="124"/>
    </location>
    <ligand>
        <name>a divalent metal cation</name>
        <dbReference type="ChEBI" id="CHEBI:60240"/>
    </ligand>
</feature>
<name>A0A6I4I7H7_9SPHI</name>
<dbReference type="RefSeq" id="WP_157541129.1">
    <property type="nucleotide sequence ID" value="NZ_WQLA01000003.1"/>
</dbReference>
<dbReference type="InterPro" id="IPR034660">
    <property type="entry name" value="DinB/YfiT-like"/>
</dbReference>